<proteinExistence type="predicted"/>
<evidence type="ECO:0000313" key="1">
    <source>
        <dbReference type="EMBL" id="KAH6922421.1"/>
    </source>
</evidence>
<sequence length="509" mass="54951">MDRAGYSTQPIGPVAQEDARPSSAGVAAIQHLKLPPFCPDCTCTWLLQVEAHFRLRKSRANRPDVLVDTLTEMADRVANYSRAHSLNAVTTSPPAAAADPALASIDNPLDALFRQDARLDWLEHAFIAYVEDLRDASKDDNFYSKETCHDVLFTTQSNVTCIHLVIDKKFKFLLTRKTLSEAIEDMFALLRRSAGCDDALDVGSTISGLEKILKTGTVAAFSRSNVHSSANVSSTQLLPIQQARCTSTPTADELILNTAATPLREHVLSERPILSNLDVASLAMIGCFVVSALRERIACAECVAMLQAPNSSAPNHGLVAHHDCGGLFYPIQELVKALVGLRRFADCVLSQRRLQFTAAVIDDLIASSGTKAPAVVTSPILFTSQLVPAAINTLVKSSDAYRSELIYRIAYISGRPCTSPSFGSKGCGIKQATNFFLTLRTAIPLTLHFAFARSSLAHRRPFSRGTAANMAEGRAHGNTPASFKINDEDSSTGSGGSDADSDTPLDLTW</sequence>
<dbReference type="EMBL" id="CM023489">
    <property type="protein sequence ID" value="KAH6922421.1"/>
    <property type="molecule type" value="Genomic_DNA"/>
</dbReference>
<gene>
    <name evidence="1" type="ORF">HPB50_013568</name>
</gene>
<organism evidence="1 2">
    <name type="scientific">Hyalomma asiaticum</name>
    <name type="common">Tick</name>
    <dbReference type="NCBI Taxonomy" id="266040"/>
    <lineage>
        <taxon>Eukaryota</taxon>
        <taxon>Metazoa</taxon>
        <taxon>Ecdysozoa</taxon>
        <taxon>Arthropoda</taxon>
        <taxon>Chelicerata</taxon>
        <taxon>Arachnida</taxon>
        <taxon>Acari</taxon>
        <taxon>Parasitiformes</taxon>
        <taxon>Ixodida</taxon>
        <taxon>Ixodoidea</taxon>
        <taxon>Ixodidae</taxon>
        <taxon>Hyalomminae</taxon>
        <taxon>Hyalomma</taxon>
    </lineage>
</organism>
<reference evidence="1" key="1">
    <citation type="submission" date="2020-05" db="EMBL/GenBank/DDBJ databases">
        <title>Large-scale comparative analyses of tick genomes elucidate their genetic diversity and vector capacities.</title>
        <authorList>
            <person name="Jia N."/>
            <person name="Wang J."/>
            <person name="Shi W."/>
            <person name="Du L."/>
            <person name="Sun Y."/>
            <person name="Zhan W."/>
            <person name="Jiang J."/>
            <person name="Wang Q."/>
            <person name="Zhang B."/>
            <person name="Ji P."/>
            <person name="Sakyi L.B."/>
            <person name="Cui X."/>
            <person name="Yuan T."/>
            <person name="Jiang B."/>
            <person name="Yang W."/>
            <person name="Lam T.T.-Y."/>
            <person name="Chang Q."/>
            <person name="Ding S."/>
            <person name="Wang X."/>
            <person name="Zhu J."/>
            <person name="Ruan X."/>
            <person name="Zhao L."/>
            <person name="Wei J."/>
            <person name="Que T."/>
            <person name="Du C."/>
            <person name="Cheng J."/>
            <person name="Dai P."/>
            <person name="Han X."/>
            <person name="Huang E."/>
            <person name="Gao Y."/>
            <person name="Liu J."/>
            <person name="Shao H."/>
            <person name="Ye R."/>
            <person name="Li L."/>
            <person name="Wei W."/>
            <person name="Wang X."/>
            <person name="Wang C."/>
            <person name="Yang T."/>
            <person name="Huo Q."/>
            <person name="Li W."/>
            <person name="Guo W."/>
            <person name="Chen H."/>
            <person name="Zhou L."/>
            <person name="Ni X."/>
            <person name="Tian J."/>
            <person name="Zhou Y."/>
            <person name="Sheng Y."/>
            <person name="Liu T."/>
            <person name="Pan Y."/>
            <person name="Xia L."/>
            <person name="Li J."/>
            <person name="Zhao F."/>
            <person name="Cao W."/>
        </authorList>
    </citation>
    <scope>NUCLEOTIDE SEQUENCE</scope>
    <source>
        <strain evidence="1">Hyas-2018</strain>
    </source>
</reference>
<dbReference type="Proteomes" id="UP000821845">
    <property type="component" value="Chromosome 9"/>
</dbReference>
<name>A0ACB7RKV5_HYAAI</name>
<evidence type="ECO:0000313" key="2">
    <source>
        <dbReference type="Proteomes" id="UP000821845"/>
    </source>
</evidence>
<comment type="caution">
    <text evidence="1">The sequence shown here is derived from an EMBL/GenBank/DDBJ whole genome shotgun (WGS) entry which is preliminary data.</text>
</comment>
<keyword evidence="2" id="KW-1185">Reference proteome</keyword>
<protein>
    <submittedName>
        <fullName evidence="1">Uncharacterized protein</fullName>
    </submittedName>
</protein>
<accession>A0ACB7RKV5</accession>